<feature type="transmembrane region" description="Helical" evidence="2">
    <location>
        <begin position="418"/>
        <end position="439"/>
    </location>
</feature>
<feature type="transmembrane region" description="Helical" evidence="2">
    <location>
        <begin position="327"/>
        <end position="346"/>
    </location>
</feature>
<proteinExistence type="predicted"/>
<dbReference type="Proteomes" id="UP000184148">
    <property type="component" value="Unassembled WGS sequence"/>
</dbReference>
<evidence type="ECO:0000256" key="2">
    <source>
        <dbReference type="SAM" id="Phobius"/>
    </source>
</evidence>
<dbReference type="AlphaFoldDB" id="A0A1M5D417"/>
<accession>A0A1M5D417</accession>
<keyword evidence="2" id="KW-0812">Transmembrane</keyword>
<feature type="coiled-coil region" evidence="1">
    <location>
        <begin position="747"/>
        <end position="802"/>
    </location>
</feature>
<dbReference type="EMBL" id="FQUY01000042">
    <property type="protein sequence ID" value="SHF61691.1"/>
    <property type="molecule type" value="Genomic_DNA"/>
</dbReference>
<feature type="signal peptide" evidence="3">
    <location>
        <begin position="1"/>
        <end position="22"/>
    </location>
</feature>
<evidence type="ECO:0000256" key="3">
    <source>
        <dbReference type="SAM" id="SignalP"/>
    </source>
</evidence>
<evidence type="ECO:0000313" key="4">
    <source>
        <dbReference type="EMBL" id="SHF61691.1"/>
    </source>
</evidence>
<feature type="transmembrane region" description="Helical" evidence="2">
    <location>
        <begin position="459"/>
        <end position="476"/>
    </location>
</feature>
<evidence type="ECO:0000313" key="5">
    <source>
        <dbReference type="Proteomes" id="UP000184148"/>
    </source>
</evidence>
<feature type="transmembrane region" description="Helical" evidence="2">
    <location>
        <begin position="268"/>
        <end position="289"/>
    </location>
</feature>
<feature type="transmembrane region" description="Helical" evidence="2">
    <location>
        <begin position="236"/>
        <end position="256"/>
    </location>
</feature>
<evidence type="ECO:0000256" key="1">
    <source>
        <dbReference type="SAM" id="Coils"/>
    </source>
</evidence>
<protein>
    <submittedName>
        <fullName evidence="4">Type IV secretory pathway, VirB6 components</fullName>
    </submittedName>
</protein>
<name>A0A1M5D417_9FIRM</name>
<reference evidence="5" key="1">
    <citation type="submission" date="2016-11" db="EMBL/GenBank/DDBJ databases">
        <authorList>
            <person name="Varghese N."/>
            <person name="Submissions S."/>
        </authorList>
    </citation>
    <scope>NUCLEOTIDE SEQUENCE [LARGE SCALE GENOMIC DNA]</scope>
    <source>
        <strain evidence="5">DSM 12395</strain>
    </source>
</reference>
<feature type="chain" id="PRO_5012386609" evidence="3">
    <location>
        <begin position="23"/>
        <end position="831"/>
    </location>
</feature>
<dbReference type="STRING" id="1121429.SAMN02745133_03102"/>
<gene>
    <name evidence="4" type="ORF">SAMN02745133_03102</name>
</gene>
<dbReference type="OrthoDB" id="2502712at2"/>
<organism evidence="4 5">
    <name type="scientific">Desulforamulus putei DSM 12395</name>
    <dbReference type="NCBI Taxonomy" id="1121429"/>
    <lineage>
        <taxon>Bacteria</taxon>
        <taxon>Bacillati</taxon>
        <taxon>Bacillota</taxon>
        <taxon>Clostridia</taxon>
        <taxon>Eubacteriales</taxon>
        <taxon>Peptococcaceae</taxon>
        <taxon>Desulforamulus</taxon>
    </lineage>
</organism>
<feature type="transmembrane region" description="Helical" evidence="2">
    <location>
        <begin position="353"/>
        <end position="373"/>
    </location>
</feature>
<feature type="transmembrane region" description="Helical" evidence="2">
    <location>
        <begin position="385"/>
        <end position="406"/>
    </location>
</feature>
<keyword evidence="5" id="KW-1185">Reference proteome</keyword>
<keyword evidence="1" id="KW-0175">Coiled coil</keyword>
<keyword evidence="2" id="KW-1133">Transmembrane helix</keyword>
<keyword evidence="2" id="KW-0472">Membrane</keyword>
<keyword evidence="3" id="KW-0732">Signal</keyword>
<sequence length="831" mass="90356">MRKKLLCLVLVLSLLVPSLAWAANNLGIFRIENPRAILTGSKEHPVVHLTWEAKLTDNTGLNHPTSISIIRSSGNYDQKVIAKDLGLPSTAKFGENAKYSWNDSSIEMGKRYQYEIYAGTFAKKTVEIYVDEKNIVNPGDGGDGQKDLRVKYKETADWPERMASSIIVAIPKYIIKVIGLRDPVELAFGVEIESSSLAMVDGNKLKPRQDLEYLGVFSKNEFDYAINPIYDMLEKFLPINLLIIVVVIGVMIWRHSLDPFARLTAKDYLIGVFFALLLLKFAPPILGFLGDLNSLIIKQFYAAGVSVNPKLYSNGFLDGIYNPDTGLLGDAIIAALAVITVGVINFQYVMRKISIAVLLAVMPITFIISIFPSRRDALTTWFRELTASIFMQAAHAGAITFMFLLIHSNNVSSTSTSAGLIGDAFFLKLALCFGLPTVASLIRRVIGADSYGGSLVGDMAAGLGMGGLLAAGKILTSGGRSAAKGKLDKLSDAAEAVGERGSGGVVGSALGGVAKNMAKRTAQLSAGAIGAMGGGVLTGALAGNPGAGISLGAMAGGWAAGKTAELGGGIMDSMNKYRNFSPESSGISQDEMRYDPDKARQAGIQMLGNNIAGRALGDFMAYQAKSRIKGTPFQTDVDAMKQNNMTASQQLASLEVAIPAQQMARDKAKADMTYYGKLYGKDSNYLKDLDKKIDLYEGARVEPGIMAETLMNKAFPYSGYNLENWGSYDWQNDSGLEEPDIARCQEIQEYYDAYQYLNNKYNDLKSERIAGITSLEASKNNYEMQEAKLAQMQSQKLSLQQQLSQDAMRAQFHSLVQSHRTNGTLDRKWRN</sequence>
<dbReference type="RefSeq" id="WP_073240247.1">
    <property type="nucleotide sequence ID" value="NZ_FQUY01000042.1"/>
</dbReference>